<evidence type="ECO:0000313" key="8">
    <source>
        <dbReference type="EMBL" id="SOU92591.1"/>
    </source>
</evidence>
<keyword evidence="2 6" id="KW-1003">Cell membrane</keyword>
<organism evidence="8">
    <name type="scientific">Leptospirillum ferriphilum</name>
    <dbReference type="NCBI Taxonomy" id="178606"/>
    <lineage>
        <taxon>Bacteria</taxon>
        <taxon>Pseudomonadati</taxon>
        <taxon>Nitrospirota</taxon>
        <taxon>Nitrospiria</taxon>
        <taxon>Nitrospirales</taxon>
        <taxon>Nitrospiraceae</taxon>
        <taxon>Leptospirillum</taxon>
    </lineage>
</organism>
<dbReference type="PANTHER" id="PTHR38344">
    <property type="entry name" value="UPF0753 PROTEIN AQ_863"/>
    <property type="match status" value="1"/>
</dbReference>
<evidence type="ECO:0000256" key="4">
    <source>
        <dbReference type="ARBA" id="ARBA00022833"/>
    </source>
</evidence>
<evidence type="ECO:0000256" key="1">
    <source>
        <dbReference type="ARBA" id="ARBA00022448"/>
    </source>
</evidence>
<evidence type="ECO:0000256" key="3">
    <source>
        <dbReference type="ARBA" id="ARBA00022723"/>
    </source>
</evidence>
<dbReference type="PANTHER" id="PTHR38344:SF1">
    <property type="entry name" value="INORGANIC CARBON TRANSPORTER SUBUNIT DABA-RELATED"/>
    <property type="match status" value="1"/>
</dbReference>
<proteinExistence type="inferred from homology"/>
<dbReference type="GO" id="GO:0005886">
    <property type="term" value="C:plasma membrane"/>
    <property type="evidence" value="ECO:0007669"/>
    <property type="project" value="UniProtKB-SubCell"/>
</dbReference>
<comment type="subcellular location">
    <subcellularLocation>
        <location evidence="6">Cell membrane</location>
        <topology evidence="6">Peripheral membrane protein</topology>
    </subcellularLocation>
</comment>
<dbReference type="AlphaFoldDB" id="A0A2I2MFV7"/>
<dbReference type="Pfam" id="PF10070">
    <property type="entry name" value="DabA"/>
    <property type="match status" value="1"/>
</dbReference>
<dbReference type="InterPro" id="IPR018752">
    <property type="entry name" value="DabA"/>
</dbReference>
<evidence type="ECO:0000256" key="5">
    <source>
        <dbReference type="ARBA" id="ARBA00023136"/>
    </source>
</evidence>
<feature type="binding site" evidence="6">
    <location>
        <position position="336"/>
    </location>
    <ligand>
        <name>Zn(2+)</name>
        <dbReference type="ChEBI" id="CHEBI:29105"/>
    </ligand>
</feature>
<keyword evidence="5 6" id="KW-0472">Membrane</keyword>
<dbReference type="OrthoDB" id="9805101at2"/>
<evidence type="ECO:0000256" key="7">
    <source>
        <dbReference type="SAM" id="MobiDB-lite"/>
    </source>
</evidence>
<gene>
    <name evidence="6" type="primary">dabA</name>
    <name evidence="8" type="ORF">LFTS_01218</name>
</gene>
<feature type="compositionally biased region" description="Basic and acidic residues" evidence="7">
    <location>
        <begin position="456"/>
        <end position="469"/>
    </location>
</feature>
<comment type="subunit">
    <text evidence="6">Forms a complex with DabB.</text>
</comment>
<name>A0A2I2MFV7_9BACT</name>
<evidence type="ECO:0000256" key="6">
    <source>
        <dbReference type="HAMAP-Rule" id="MF_01871"/>
    </source>
</evidence>
<comment type="function">
    <text evidence="6">Part of an energy-coupled inorganic carbon pump.</text>
</comment>
<keyword evidence="3 6" id="KW-0479">Metal-binding</keyword>
<protein>
    <recommendedName>
        <fullName evidence="6">Probable inorganic carbon transporter subunit DabA</fullName>
    </recommendedName>
</protein>
<dbReference type="RefSeq" id="WP_099590516.1">
    <property type="nucleotide sequence ID" value="NZ_OBMB01000001.1"/>
</dbReference>
<keyword evidence="4 6" id="KW-0862">Zinc</keyword>
<dbReference type="EMBL" id="LT966316">
    <property type="protein sequence ID" value="SOU92591.1"/>
    <property type="molecule type" value="Genomic_DNA"/>
</dbReference>
<comment type="cofactor">
    <cofactor evidence="6">
        <name>Zn(2+)</name>
        <dbReference type="ChEBI" id="CHEBI:29105"/>
    </cofactor>
</comment>
<evidence type="ECO:0000256" key="2">
    <source>
        <dbReference type="ARBA" id="ARBA00022475"/>
    </source>
</evidence>
<sequence length="828" mass="92196">MNNVGRYDSILAGNVETACQRIAPLWPLKNFVAVNPYFGLGDKPFWQADQLLERVAGKGLVMPRAYYREQIADGRIRQEDLEEALTLMGSTWDRATLEQKMAEEREEEPVRISLLSDVLGSIDRRDWSQFVVERISQFCAAFFDEGQAMWPFPWKKTSLYESWLEFAALDKSAWMMGLRGIPRKVKSLPRSPEGAIVWAVNMLGIPPSLVVDYFHAALLSVGGWAGWARYQRWQAELDKGKDDTIRELLAVRLTWDALLYSVRPGPFLGHRWQEAVSEMAAVQSKADPAHDVDVILQTALELGYRKNLVRSLSSVSVSAPEVTPPRGDAQAVFCIDVRSEIFRRALETVAPSVRTHGFAGFFGVLVEFLPFGAADAKGHLPILFNPSYRVHEVPAGVSEYAANRLATERQHRLRSENVWKKFKTSASSCFSYVESFGILSVAKLVGDSLGWSRPVKHPDRKGLKERDYSRMAPSLGGSASNGDRPGIGIPESDRPGVAEFALRNMGLLKNFARLVLLVGHGSTTANNPQATALDCGACAGQTGEASARIAAALLNDPVTRRGLAQKGIVIPEDTWFVAGLHDTTTDCVDLYDTEAIPPSHDEDVRRLERWLEEAGQMTRMERSVFLGTGNLSSEDVAADVRRRTRDWAEVRPEWALAGNAAFIAAPRARTSRLNLSGRAFLHDYNWHNDKEFSTLQLIMTAPMVVGNWINMQYYGSMVDNLHFGSGNKVLHNVVGGSIGVLEGNGGDLRTGLAMQSIHDGRRWIHEPLRLNVVLEAPEDAIDDVIGRHALVQNLIENEWIFFFRIGEDGSLSQRGKNKTWKKLFPDGK</sequence>
<keyword evidence="1 6" id="KW-0813">Transport</keyword>
<feature type="binding site" evidence="6">
    <location>
        <position position="535"/>
    </location>
    <ligand>
        <name>Zn(2+)</name>
        <dbReference type="ChEBI" id="CHEBI:29105"/>
    </ligand>
</feature>
<accession>A0A2I2MFV7</accession>
<dbReference type="GO" id="GO:0008270">
    <property type="term" value="F:zinc ion binding"/>
    <property type="evidence" value="ECO:0007669"/>
    <property type="project" value="UniProtKB-UniRule"/>
</dbReference>
<feature type="binding site" evidence="6">
    <location>
        <position position="334"/>
    </location>
    <ligand>
        <name>Zn(2+)</name>
        <dbReference type="ChEBI" id="CHEBI:29105"/>
    </ligand>
</feature>
<reference evidence="8" key="1">
    <citation type="submission" date="2017-12" db="EMBL/GenBank/DDBJ databases">
        <authorList>
            <consortium name="SysMetEx"/>
        </authorList>
    </citation>
    <scope>NUCLEOTIDE SEQUENCE</scope>
    <source>
        <strain evidence="8">Pb_238</strain>
    </source>
</reference>
<feature type="region of interest" description="Disordered" evidence="7">
    <location>
        <begin position="456"/>
        <end position="491"/>
    </location>
</feature>
<dbReference type="HAMAP" id="MF_01871">
    <property type="entry name" value="DabA"/>
    <property type="match status" value="1"/>
</dbReference>
<feature type="binding site" evidence="6">
    <location>
        <position position="520"/>
    </location>
    <ligand>
        <name>Zn(2+)</name>
        <dbReference type="ChEBI" id="CHEBI:29105"/>
    </ligand>
</feature>
<comment type="similarity">
    <text evidence="6">Belongs to the inorganic carbon transporter (TC 9.A.2) DabA family.</text>
</comment>